<proteinExistence type="predicted"/>
<evidence type="ECO:0000259" key="1">
    <source>
        <dbReference type="Pfam" id="PF00483"/>
    </source>
</evidence>
<evidence type="ECO:0000313" key="3">
    <source>
        <dbReference type="Proteomes" id="UP000727993"/>
    </source>
</evidence>
<dbReference type="PANTHER" id="PTHR22572">
    <property type="entry name" value="SUGAR-1-PHOSPHATE GUANYL TRANSFERASE"/>
    <property type="match status" value="1"/>
</dbReference>
<dbReference type="Proteomes" id="UP000727993">
    <property type="component" value="Unassembled WGS sequence"/>
</dbReference>
<protein>
    <submittedName>
        <fullName evidence="2">NTP transferase domain-containing protein</fullName>
    </submittedName>
</protein>
<accession>A0A936NAZ7</accession>
<dbReference type="SUPFAM" id="SSF53448">
    <property type="entry name" value="Nucleotide-diphospho-sugar transferases"/>
    <property type="match status" value="1"/>
</dbReference>
<dbReference type="Gene3D" id="3.90.550.10">
    <property type="entry name" value="Spore Coat Polysaccharide Biosynthesis Protein SpsA, Chain A"/>
    <property type="match status" value="1"/>
</dbReference>
<dbReference type="EMBL" id="JADJZA010000004">
    <property type="protein sequence ID" value="MBK9296650.1"/>
    <property type="molecule type" value="Genomic_DNA"/>
</dbReference>
<dbReference type="AlphaFoldDB" id="A0A936NAZ7"/>
<sequence length="258" mass="27617">MSEPLDERDDRPLQCAILSGGLGTRLGELGRRQPKHLVDVLGRPFAHRQLEWLAAQGVGDVVECIGHLGDEIISSLGDGGRFGLSVTYSRDPDATDGSTRPGTGGALILAHRRGLLAPRFLVLYGDSWLRLDINELWRHAEAHADDYLPATMAVIDNRHGSEPSNATIDGPLVRYRKPRGEVGASAGATHIDYGISVLSSSLLDVDGPAQGDLAHMMETWSKAGRVAAHETTRPYDEVGTPEGVARLEAALLAPGRPG</sequence>
<keyword evidence="2" id="KW-0808">Transferase</keyword>
<gene>
    <name evidence="2" type="ORF">IPN02_07360</name>
</gene>
<dbReference type="InterPro" id="IPR050486">
    <property type="entry name" value="Mannose-1P_guanyltransferase"/>
</dbReference>
<dbReference type="InterPro" id="IPR029044">
    <property type="entry name" value="Nucleotide-diphossugar_trans"/>
</dbReference>
<dbReference type="GO" id="GO:0016740">
    <property type="term" value="F:transferase activity"/>
    <property type="evidence" value="ECO:0007669"/>
    <property type="project" value="UniProtKB-KW"/>
</dbReference>
<evidence type="ECO:0000313" key="2">
    <source>
        <dbReference type="EMBL" id="MBK9296650.1"/>
    </source>
</evidence>
<dbReference type="InterPro" id="IPR005835">
    <property type="entry name" value="NTP_transferase_dom"/>
</dbReference>
<organism evidence="2 3">
    <name type="scientific">Candidatus Neomicrothrix subdominans</name>
    <dbReference type="NCBI Taxonomy" id="2954438"/>
    <lineage>
        <taxon>Bacteria</taxon>
        <taxon>Bacillati</taxon>
        <taxon>Actinomycetota</taxon>
        <taxon>Acidimicrobiia</taxon>
        <taxon>Acidimicrobiales</taxon>
        <taxon>Microthrixaceae</taxon>
        <taxon>Candidatus Neomicrothrix</taxon>
    </lineage>
</organism>
<name>A0A936NAZ7_9ACTN</name>
<dbReference type="Pfam" id="PF00483">
    <property type="entry name" value="NTP_transferase"/>
    <property type="match status" value="1"/>
</dbReference>
<comment type="caution">
    <text evidence="2">The sequence shown here is derived from an EMBL/GenBank/DDBJ whole genome shotgun (WGS) entry which is preliminary data.</text>
</comment>
<feature type="domain" description="Nucleotidyl transferase" evidence="1">
    <location>
        <begin position="17"/>
        <end position="157"/>
    </location>
</feature>
<reference evidence="2 3" key="1">
    <citation type="submission" date="2020-10" db="EMBL/GenBank/DDBJ databases">
        <title>Connecting structure to function with the recovery of over 1000 high-quality activated sludge metagenome-assembled genomes encoding full-length rRNA genes using long-read sequencing.</title>
        <authorList>
            <person name="Singleton C.M."/>
            <person name="Petriglieri F."/>
            <person name="Kristensen J.M."/>
            <person name="Kirkegaard R.H."/>
            <person name="Michaelsen T.Y."/>
            <person name="Andersen M.H."/>
            <person name="Karst S.M."/>
            <person name="Dueholm M.S."/>
            <person name="Nielsen P.H."/>
            <person name="Albertsen M."/>
        </authorList>
    </citation>
    <scope>NUCLEOTIDE SEQUENCE [LARGE SCALE GENOMIC DNA]</scope>
    <source>
        <strain evidence="2">Lyne_18-Q3-R50-59_MAXAC.006</strain>
    </source>
</reference>